<keyword evidence="4" id="KW-0804">Transcription</keyword>
<dbReference type="InterPro" id="IPR009071">
    <property type="entry name" value="HMG_box_dom"/>
</dbReference>
<evidence type="ECO:0000313" key="9">
    <source>
        <dbReference type="EMBL" id="GAU90813.1"/>
    </source>
</evidence>
<evidence type="ECO:0000256" key="6">
    <source>
        <dbReference type="PROSITE-ProRule" id="PRU00267"/>
    </source>
</evidence>
<evidence type="ECO:0000256" key="5">
    <source>
        <dbReference type="ARBA" id="ARBA00023242"/>
    </source>
</evidence>
<dbReference type="EMBL" id="BDGG01000001">
    <property type="protein sequence ID" value="GAU90813.1"/>
    <property type="molecule type" value="Genomic_DNA"/>
</dbReference>
<reference evidence="9 10" key="1">
    <citation type="journal article" date="2016" name="Nat. Commun.">
        <title>Extremotolerant tardigrade genome and improved radiotolerance of human cultured cells by tardigrade-unique protein.</title>
        <authorList>
            <person name="Hashimoto T."/>
            <person name="Horikawa D.D."/>
            <person name="Saito Y."/>
            <person name="Kuwahara H."/>
            <person name="Kozuka-Hata H."/>
            <person name="Shin-I T."/>
            <person name="Minakuchi Y."/>
            <person name="Ohishi K."/>
            <person name="Motoyama A."/>
            <person name="Aizu T."/>
            <person name="Enomoto A."/>
            <person name="Kondo K."/>
            <person name="Tanaka S."/>
            <person name="Hara Y."/>
            <person name="Koshikawa S."/>
            <person name="Sagara H."/>
            <person name="Miura T."/>
            <person name="Yokobori S."/>
            <person name="Miyagawa K."/>
            <person name="Suzuki Y."/>
            <person name="Kubo T."/>
            <person name="Oyama M."/>
            <person name="Kohara Y."/>
            <person name="Fujiyama A."/>
            <person name="Arakawa K."/>
            <person name="Katayama T."/>
            <person name="Toyoda A."/>
            <person name="Kunieda T."/>
        </authorList>
    </citation>
    <scope>NUCLEOTIDE SEQUENCE [LARGE SCALE GENOMIC DNA]</scope>
    <source>
        <strain evidence="9 10">YOKOZUNA-1</strain>
    </source>
</reference>
<dbReference type="PANTHER" id="PTHR45803:SF5">
    <property type="entry name" value="SOX100B"/>
    <property type="match status" value="1"/>
</dbReference>
<comment type="caution">
    <text evidence="9">The sequence shown here is derived from an EMBL/GenBank/DDBJ whole genome shotgun (WGS) entry which is preliminary data.</text>
</comment>
<protein>
    <recommendedName>
        <fullName evidence="8">HMG box domain-containing protein</fullName>
    </recommendedName>
</protein>
<feature type="compositionally biased region" description="Polar residues" evidence="7">
    <location>
        <begin position="285"/>
        <end position="296"/>
    </location>
</feature>
<keyword evidence="3 6" id="KW-0238">DNA-binding</keyword>
<organism evidence="9 10">
    <name type="scientific">Ramazzottius varieornatus</name>
    <name type="common">Water bear</name>
    <name type="synonym">Tardigrade</name>
    <dbReference type="NCBI Taxonomy" id="947166"/>
    <lineage>
        <taxon>Eukaryota</taxon>
        <taxon>Metazoa</taxon>
        <taxon>Ecdysozoa</taxon>
        <taxon>Tardigrada</taxon>
        <taxon>Eutardigrada</taxon>
        <taxon>Parachela</taxon>
        <taxon>Hypsibioidea</taxon>
        <taxon>Ramazzottiidae</taxon>
        <taxon>Ramazzottius</taxon>
    </lineage>
</organism>
<dbReference type="SMART" id="SM00398">
    <property type="entry name" value="HMG"/>
    <property type="match status" value="1"/>
</dbReference>
<evidence type="ECO:0000256" key="2">
    <source>
        <dbReference type="ARBA" id="ARBA00023015"/>
    </source>
</evidence>
<dbReference type="PROSITE" id="PS50118">
    <property type="entry name" value="HMG_BOX_2"/>
    <property type="match status" value="1"/>
</dbReference>
<dbReference type="STRING" id="947166.A0A1D1UWL3"/>
<dbReference type="GO" id="GO:0000978">
    <property type="term" value="F:RNA polymerase II cis-regulatory region sequence-specific DNA binding"/>
    <property type="evidence" value="ECO:0007669"/>
    <property type="project" value="TreeGrafter"/>
</dbReference>
<dbReference type="SUPFAM" id="SSF47095">
    <property type="entry name" value="HMG-box"/>
    <property type="match status" value="1"/>
</dbReference>
<comment type="subcellular location">
    <subcellularLocation>
        <location evidence="1">Nucleus</location>
    </subcellularLocation>
</comment>
<dbReference type="AlphaFoldDB" id="A0A1D1UWL3"/>
<evidence type="ECO:0000259" key="8">
    <source>
        <dbReference type="PROSITE" id="PS50118"/>
    </source>
</evidence>
<dbReference type="InterPro" id="IPR036910">
    <property type="entry name" value="HMG_box_dom_sf"/>
</dbReference>
<feature type="compositionally biased region" description="Low complexity" evidence="7">
    <location>
        <begin position="309"/>
        <end position="326"/>
    </location>
</feature>
<dbReference type="FunFam" id="1.10.30.10:FF:000051">
    <property type="entry name" value="Transcription factor Sox-10"/>
    <property type="match status" value="1"/>
</dbReference>
<dbReference type="GO" id="GO:0005634">
    <property type="term" value="C:nucleus"/>
    <property type="evidence" value="ECO:0007669"/>
    <property type="project" value="UniProtKB-SubCell"/>
</dbReference>
<dbReference type="GO" id="GO:0000981">
    <property type="term" value="F:DNA-binding transcription factor activity, RNA polymerase II-specific"/>
    <property type="evidence" value="ECO:0007669"/>
    <property type="project" value="TreeGrafter"/>
</dbReference>
<sequence length="527" mass="58357">MLDGSAMWRRAAKRMVPPFHSPPTPQICFLYNPLALYGLFDQVTSIEAIHSHFSICVTDRQAFFSTPERLPPSVVNSCQIDHVFPSAQKIKFPLSAAPQLTVFVSAPDLVLWKMNDLHDGPLGEDDTAGLFDSGCSMSPVVSTVSEAVDKFFDACDWKAIPIPPRKTATGKPRTHVKRPMNAFMVWAQAARKRLAEREPHLHNAELSKTLGLFWKRLGHKEKEPFILEAEKLRLQHKRDYPDYKYQPRRRKSAKRSASELSDKFDDGGTASQKRGAAKGKKGQKMATTSSSNSPHTNMGFVPNERDVGTPTSSLSTGSSYDSSSETANPHLTSAASPHRPYLHTGHFEAESFRLGHPNKPDMTAMSAREHCLLRQQSNDYFNCNVDLAIGQVGSDEAEASGHFVKQRGNVEQEDFSQYLNEPVSVATVCQPMTGWIPRYYYAKKSDEYSAPANGYGHNGQAIMSHPHGPPTQYINSCYPVPLPDHRYAPAAFTLPFQESLDCQPRPNQGSLPSAGGWAVAPVLPDCS</sequence>
<keyword evidence="10" id="KW-1185">Reference proteome</keyword>
<proteinExistence type="predicted"/>
<dbReference type="PANTHER" id="PTHR45803">
    <property type="entry name" value="SOX100B"/>
    <property type="match status" value="1"/>
</dbReference>
<evidence type="ECO:0000256" key="4">
    <source>
        <dbReference type="ARBA" id="ARBA00023163"/>
    </source>
</evidence>
<feature type="domain" description="HMG box" evidence="8">
    <location>
        <begin position="176"/>
        <end position="244"/>
    </location>
</feature>
<dbReference type="InterPro" id="IPR050917">
    <property type="entry name" value="SOX_TF"/>
</dbReference>
<dbReference type="OrthoDB" id="6247875at2759"/>
<dbReference type="CDD" id="cd22031">
    <property type="entry name" value="HMG-box_SoxE"/>
    <property type="match status" value="1"/>
</dbReference>
<keyword evidence="2" id="KW-0805">Transcription regulation</keyword>
<evidence type="ECO:0000256" key="1">
    <source>
        <dbReference type="ARBA" id="ARBA00004123"/>
    </source>
</evidence>
<feature type="DNA-binding region" description="HMG box" evidence="6">
    <location>
        <begin position="176"/>
        <end position="244"/>
    </location>
</feature>
<evidence type="ECO:0000256" key="3">
    <source>
        <dbReference type="ARBA" id="ARBA00023125"/>
    </source>
</evidence>
<evidence type="ECO:0000313" key="10">
    <source>
        <dbReference type="Proteomes" id="UP000186922"/>
    </source>
</evidence>
<evidence type="ECO:0000256" key="7">
    <source>
        <dbReference type="SAM" id="MobiDB-lite"/>
    </source>
</evidence>
<feature type="compositionally biased region" description="Basic and acidic residues" evidence="7">
    <location>
        <begin position="256"/>
        <end position="266"/>
    </location>
</feature>
<dbReference type="Gene3D" id="1.10.30.10">
    <property type="entry name" value="High mobility group box domain"/>
    <property type="match status" value="1"/>
</dbReference>
<gene>
    <name evidence="9" type="primary">RvY_03178-1</name>
    <name evidence="9" type="synonym">RvY_03178.1</name>
    <name evidence="9" type="ORF">RvY_03178</name>
</gene>
<keyword evidence="5 6" id="KW-0539">Nucleus</keyword>
<dbReference type="Proteomes" id="UP000186922">
    <property type="component" value="Unassembled WGS sequence"/>
</dbReference>
<accession>A0A1D1UWL3</accession>
<dbReference type="Pfam" id="PF00505">
    <property type="entry name" value="HMG_box"/>
    <property type="match status" value="1"/>
</dbReference>
<name>A0A1D1UWL3_RAMVA</name>
<feature type="region of interest" description="Disordered" evidence="7">
    <location>
        <begin position="239"/>
        <end position="341"/>
    </location>
</feature>